<name>A0A1I4VQP8_CHROL</name>
<feature type="chain" id="PRO_5011510364" evidence="1">
    <location>
        <begin position="21"/>
        <end position="512"/>
    </location>
</feature>
<dbReference type="OrthoDB" id="830908at2"/>
<protein>
    <submittedName>
        <fullName evidence="2">Antitoxin component YwqK of the YwqJK toxin-antitoxin module</fullName>
    </submittedName>
</protein>
<reference evidence="3" key="1">
    <citation type="submission" date="2016-10" db="EMBL/GenBank/DDBJ databases">
        <authorList>
            <person name="Varghese N."/>
            <person name="Submissions S."/>
        </authorList>
    </citation>
    <scope>NUCLEOTIDE SEQUENCE [LARGE SCALE GENOMIC DNA]</scope>
    <source>
        <strain evidence="3">DSM 25575</strain>
    </source>
</reference>
<dbReference type="AlphaFoldDB" id="A0A1I4VQP8"/>
<dbReference type="EMBL" id="FOVD01000001">
    <property type="protein sequence ID" value="SFN03417.1"/>
    <property type="molecule type" value="Genomic_DNA"/>
</dbReference>
<evidence type="ECO:0000256" key="1">
    <source>
        <dbReference type="SAM" id="SignalP"/>
    </source>
</evidence>
<dbReference type="RefSeq" id="WP_090022674.1">
    <property type="nucleotide sequence ID" value="NZ_FOVD01000001.1"/>
</dbReference>
<keyword evidence="3" id="KW-1185">Reference proteome</keyword>
<accession>A0A1I4VQP8</accession>
<proteinExistence type="predicted"/>
<evidence type="ECO:0000313" key="3">
    <source>
        <dbReference type="Proteomes" id="UP000198769"/>
    </source>
</evidence>
<keyword evidence="1" id="KW-0732">Signal</keyword>
<evidence type="ECO:0000313" key="2">
    <source>
        <dbReference type="EMBL" id="SFN03417.1"/>
    </source>
</evidence>
<dbReference type="InterPro" id="IPR011652">
    <property type="entry name" value="MORN_2"/>
</dbReference>
<dbReference type="Gene3D" id="3.90.930.1">
    <property type="match status" value="2"/>
</dbReference>
<gene>
    <name evidence="2" type="ORF">SAMN05421594_0519</name>
</gene>
<feature type="signal peptide" evidence="1">
    <location>
        <begin position="1"/>
        <end position="20"/>
    </location>
</feature>
<dbReference type="Pfam" id="PF07661">
    <property type="entry name" value="MORN_2"/>
    <property type="match status" value="1"/>
</dbReference>
<sequence>MRKLFTSAVFALIISIHVSAQEKLYFDENWEKTTQSKMQYYRETERNGKLTLIRDFYKNGTLQMEGLVSDATPGNEVYEGKITWYTAEGKVLSTGTFSGGNQVGPAKTFDQQGRVQEDLVYKADGTFTGTIYNYKNPEEMSYNNTVTTYDTPDSFKSVVYDEDIKGIRYETISNSKEELFETKYYGDKGKYIGSNSTGNSSDKVLVEYYQDPMKVSKIEKQNKDGIVTEITIYSKNGGILQEDKKNKKGGYQKTYDETGKQIGNLTYLYDKETEYYKPQDGEDYQFNYEFSGFSAIDVYKNGSLILNKYFDENGKLSSEQFVKEEMTQEIKYYHPDGKQKGALAYKDGMPYDGTLYEGLIEQKYKDGLLIHSKSFRDEEKLKVETKINADQSGYNSTVYDEKGAITYTYSQPLEQEDGFTGQIVQYVKGKAANKSVVKDGILQSGKIKYKSEYGFKELERSGKWILVKISNPEGKLIQESKVLAEMEETDLYSPLNTLITEADLQYEFYESL</sequence>
<organism evidence="2 3">
    <name type="scientific">Chryseobacterium oleae</name>
    <dbReference type="NCBI Taxonomy" id="491207"/>
    <lineage>
        <taxon>Bacteria</taxon>
        <taxon>Pseudomonadati</taxon>
        <taxon>Bacteroidota</taxon>
        <taxon>Flavobacteriia</taxon>
        <taxon>Flavobacteriales</taxon>
        <taxon>Weeksellaceae</taxon>
        <taxon>Chryseobacterium group</taxon>
        <taxon>Chryseobacterium</taxon>
    </lineage>
</organism>
<dbReference type="Proteomes" id="UP000198769">
    <property type="component" value="Unassembled WGS sequence"/>
</dbReference>